<keyword evidence="1" id="KW-1133">Transmembrane helix</keyword>
<evidence type="ECO:0000313" key="3">
    <source>
        <dbReference type="Proteomes" id="UP001204376"/>
    </source>
</evidence>
<sequence>MKTTFFFIATCFISTFALFGALGAKNPFPLFGVAFGIWALFLWGCSRRSKKEASRRFHERMFSDYQRSKTRSSVRR</sequence>
<keyword evidence="1" id="KW-0812">Transmembrane</keyword>
<reference evidence="2 3" key="1">
    <citation type="submission" date="2022-07" db="EMBL/GenBank/DDBJ databases">
        <title>Mucilaginibacter sp. JC4.</title>
        <authorList>
            <person name="Le V."/>
            <person name="Ko S.-R."/>
            <person name="Ahn C.-Y."/>
            <person name="Oh H.-M."/>
        </authorList>
    </citation>
    <scope>NUCLEOTIDE SEQUENCE [LARGE SCALE GENOMIC DNA]</scope>
    <source>
        <strain evidence="2 3">JC4</strain>
    </source>
</reference>
<feature type="transmembrane region" description="Helical" evidence="1">
    <location>
        <begin position="27"/>
        <end position="46"/>
    </location>
</feature>
<evidence type="ECO:0000256" key="1">
    <source>
        <dbReference type="SAM" id="Phobius"/>
    </source>
</evidence>
<protein>
    <submittedName>
        <fullName evidence="2">Uncharacterized protein</fullName>
    </submittedName>
</protein>
<keyword evidence="3" id="KW-1185">Reference proteome</keyword>
<name>A0ABT1SXI6_9SPHI</name>
<comment type="caution">
    <text evidence="2">The sequence shown here is derived from an EMBL/GenBank/DDBJ whole genome shotgun (WGS) entry which is preliminary data.</text>
</comment>
<organism evidence="2 3">
    <name type="scientific">Mucilaginibacter aquariorum</name>
    <dbReference type="NCBI Taxonomy" id="2967225"/>
    <lineage>
        <taxon>Bacteria</taxon>
        <taxon>Pseudomonadati</taxon>
        <taxon>Bacteroidota</taxon>
        <taxon>Sphingobacteriia</taxon>
        <taxon>Sphingobacteriales</taxon>
        <taxon>Sphingobacteriaceae</taxon>
        <taxon>Mucilaginibacter</taxon>
    </lineage>
</organism>
<evidence type="ECO:0000313" key="2">
    <source>
        <dbReference type="EMBL" id="MCQ6957054.1"/>
    </source>
</evidence>
<keyword evidence="1" id="KW-0472">Membrane</keyword>
<proteinExistence type="predicted"/>
<accession>A0ABT1SXI6</accession>
<dbReference type="Proteomes" id="UP001204376">
    <property type="component" value="Unassembled WGS sequence"/>
</dbReference>
<dbReference type="RefSeq" id="WP_256537264.1">
    <property type="nucleotide sequence ID" value="NZ_JANHOH010000001.1"/>
</dbReference>
<dbReference type="EMBL" id="JANHOH010000001">
    <property type="protein sequence ID" value="MCQ6957054.1"/>
    <property type="molecule type" value="Genomic_DNA"/>
</dbReference>
<gene>
    <name evidence="2" type="ORF">NPE20_03760</name>
</gene>